<sequence length="153" mass="17726">MSFLGKFFRGESDDDQSEGKEKRTSVNEVNYERMLRELRIKGFNDGAVVQFFDRSNPFDQKTREGSASTTVYYWFIQALPKGENQVLMYDHNISLLRLSTIPYEHPEGTPGAERRKQYNALNQDGVSLNYDLKDFHDEVEKGNWKIANVSGMK</sequence>
<evidence type="ECO:0000313" key="2">
    <source>
        <dbReference type="Proteomes" id="UP000034799"/>
    </source>
</evidence>
<comment type="caution">
    <text evidence="1">The sequence shown here is derived from an EMBL/GenBank/DDBJ whole genome shotgun (WGS) entry which is preliminary data.</text>
</comment>
<name>A0A0G0MZ25_9BACT</name>
<proteinExistence type="predicted"/>
<protein>
    <submittedName>
        <fullName evidence="1">Uncharacterized protein</fullName>
    </submittedName>
</protein>
<dbReference type="STRING" id="1619100.UT34_C0002G0338"/>
<dbReference type="EMBL" id="LBWK01000002">
    <property type="protein sequence ID" value="KKR05831.1"/>
    <property type="molecule type" value="Genomic_DNA"/>
</dbReference>
<organism evidence="1 2">
    <name type="scientific">candidate division WS6 bacterium GW2011_GWF2_39_15</name>
    <dbReference type="NCBI Taxonomy" id="1619100"/>
    <lineage>
        <taxon>Bacteria</taxon>
        <taxon>Candidatus Dojkabacteria</taxon>
    </lineage>
</organism>
<evidence type="ECO:0000313" key="1">
    <source>
        <dbReference type="EMBL" id="KKR05831.1"/>
    </source>
</evidence>
<gene>
    <name evidence="1" type="ORF">UT34_C0002G0338</name>
</gene>
<dbReference type="Proteomes" id="UP000034799">
    <property type="component" value="Unassembled WGS sequence"/>
</dbReference>
<dbReference type="AlphaFoldDB" id="A0A0G0MZ25"/>
<reference evidence="1 2" key="1">
    <citation type="journal article" date="2015" name="Nature">
        <title>rRNA introns, odd ribosomes, and small enigmatic genomes across a large radiation of phyla.</title>
        <authorList>
            <person name="Brown C.T."/>
            <person name="Hug L.A."/>
            <person name="Thomas B.C."/>
            <person name="Sharon I."/>
            <person name="Castelle C.J."/>
            <person name="Singh A."/>
            <person name="Wilkins M.J."/>
            <person name="Williams K.H."/>
            <person name="Banfield J.F."/>
        </authorList>
    </citation>
    <scope>NUCLEOTIDE SEQUENCE [LARGE SCALE GENOMIC DNA]</scope>
</reference>
<accession>A0A0G0MZ25</accession>